<dbReference type="GO" id="GO:0035145">
    <property type="term" value="C:exon-exon junction complex"/>
    <property type="evidence" value="ECO:0007669"/>
    <property type="project" value="TreeGrafter"/>
</dbReference>
<keyword evidence="2" id="KW-0863">Zinc-finger</keyword>
<name>A0A6P8HTB4_ACTTE</name>
<evidence type="ECO:0000313" key="6">
    <source>
        <dbReference type="Proteomes" id="UP000515163"/>
    </source>
</evidence>
<dbReference type="GO" id="GO:1903259">
    <property type="term" value="P:exon-exon junction complex disassembly"/>
    <property type="evidence" value="ECO:0007669"/>
    <property type="project" value="InterPro"/>
</dbReference>
<dbReference type="AlphaFoldDB" id="A0A6P8HTB4"/>
<dbReference type="InterPro" id="IPR039333">
    <property type="entry name" value="PYM1"/>
</dbReference>
<dbReference type="PANTHER" id="PTHR22959:SF0">
    <property type="entry name" value="PARTNER OF Y14 AND MAGO"/>
    <property type="match status" value="1"/>
</dbReference>
<dbReference type="KEGG" id="aten:116292708"/>
<feature type="compositionally biased region" description="Polar residues" evidence="4">
    <location>
        <begin position="487"/>
        <end position="500"/>
    </location>
</feature>
<dbReference type="OrthoDB" id="10069248at2759"/>
<dbReference type="InterPro" id="IPR036236">
    <property type="entry name" value="Znf_C2H2_sf"/>
</dbReference>
<sequence>MYDEDHDVDDLDRLLVCPYDENHRVAATRMNHHLIKCRKNYLVNESEKIKCPFNAEHESFAQEVEFHKMVCPDKSEFGSEDVKDSEEKRPLDKSESVDVDEAEEAKPHMNGKSDPRTDKTGCINGLKVGGLKNYNTVSNDEETTVMALENGETAENGEKEETHENGANGEEKCDFEDRSVNAVSHMAGIEPQDDNIAIEKQLSQSNSNIPSSENGIPNENNTNDCIQEHFDYKKYAPSKEEKEEFLKVIKQRKDEQNNLEDKDESLSQTYVNQNWQHNYSYITPPYQTNQPYHNQGMYNNAYIAFPNGYHQVVGNMNGQSPYPTHYTFQPPNGPVPQYMPQPMPGVGYEYNMYSPRPQYRPPYRRRNYHHNNHSQSRHMHNGYHNHNHYNSHNHNGNHGNRNYHSHYNSYYSNNHDAHSHTDTDSNSSASGHSDIGGGEHGTYNGSSHQSENHRPPRNSRRTKHSPSSKGSVNLEKVVHIITDSDGESSLPSINGHTSDLSPEPSERCEINHAKKGEKDKVIRKLRKKLSEIHILEAKKNTGVKMDCDQLKKLNRKKELEDELAALTVD</sequence>
<keyword evidence="6" id="KW-1185">Reference proteome</keyword>
<feature type="compositionally biased region" description="Basic and acidic residues" evidence="4">
    <location>
        <begin position="104"/>
        <end position="119"/>
    </location>
</feature>
<feature type="domain" description="CHHC U11-48K-type" evidence="5">
    <location>
        <begin position="14"/>
        <end position="41"/>
    </location>
</feature>
<dbReference type="GO" id="GO:0005737">
    <property type="term" value="C:cytoplasm"/>
    <property type="evidence" value="ECO:0007669"/>
    <property type="project" value="TreeGrafter"/>
</dbReference>
<feature type="region of interest" description="Disordered" evidence="4">
    <location>
        <begin position="356"/>
        <end position="506"/>
    </location>
</feature>
<feature type="compositionally biased region" description="Low complexity" evidence="4">
    <location>
        <begin position="392"/>
        <end position="414"/>
    </location>
</feature>
<feature type="region of interest" description="Disordered" evidence="4">
    <location>
        <begin position="150"/>
        <end position="172"/>
    </location>
</feature>
<organism evidence="6 7">
    <name type="scientific">Actinia tenebrosa</name>
    <name type="common">Australian red waratah sea anemone</name>
    <dbReference type="NCBI Taxonomy" id="6105"/>
    <lineage>
        <taxon>Eukaryota</taxon>
        <taxon>Metazoa</taxon>
        <taxon>Cnidaria</taxon>
        <taxon>Anthozoa</taxon>
        <taxon>Hexacorallia</taxon>
        <taxon>Actiniaria</taxon>
        <taxon>Actiniidae</taxon>
        <taxon>Actinia</taxon>
    </lineage>
</organism>
<keyword evidence="3" id="KW-0862">Zinc</keyword>
<feature type="compositionally biased region" description="Basic and acidic residues" evidence="4">
    <location>
        <begin position="156"/>
        <end position="172"/>
    </location>
</feature>
<feature type="compositionally biased region" description="Basic and acidic residues" evidence="4">
    <location>
        <begin position="75"/>
        <end position="96"/>
    </location>
</feature>
<accession>A0A6P8HTB4</accession>
<dbReference type="Pfam" id="PF05253">
    <property type="entry name" value="zf-U11-48K"/>
    <property type="match status" value="1"/>
</dbReference>
<dbReference type="InterPro" id="IPR022776">
    <property type="entry name" value="TRM13/UPF0224_CHHC_Znf_dom"/>
</dbReference>
<feature type="compositionally biased region" description="Basic residues" evidence="4">
    <location>
        <begin position="455"/>
        <end position="466"/>
    </location>
</feature>
<evidence type="ECO:0000256" key="3">
    <source>
        <dbReference type="ARBA" id="ARBA00022833"/>
    </source>
</evidence>
<dbReference type="GO" id="GO:0003723">
    <property type="term" value="F:RNA binding"/>
    <property type="evidence" value="ECO:0007669"/>
    <property type="project" value="TreeGrafter"/>
</dbReference>
<evidence type="ECO:0000259" key="5">
    <source>
        <dbReference type="PROSITE" id="PS51800"/>
    </source>
</evidence>
<feature type="region of interest" description="Disordered" evidence="4">
    <location>
        <begin position="204"/>
        <end position="224"/>
    </location>
</feature>
<dbReference type="PANTHER" id="PTHR22959">
    <property type="entry name" value="PYM PROTEIN"/>
    <property type="match status" value="1"/>
</dbReference>
<evidence type="ECO:0000256" key="1">
    <source>
        <dbReference type="ARBA" id="ARBA00022723"/>
    </source>
</evidence>
<dbReference type="RefSeq" id="XP_031555920.1">
    <property type="nucleotide sequence ID" value="XM_031700060.1"/>
</dbReference>
<gene>
    <name evidence="7" type="primary">LOC116292708</name>
</gene>
<protein>
    <submittedName>
        <fullName evidence="7">GATA zinc finger domain-containing protein 14-like</fullName>
    </submittedName>
</protein>
<dbReference type="Proteomes" id="UP000515163">
    <property type="component" value="Unplaced"/>
</dbReference>
<dbReference type="GeneID" id="116292708"/>
<keyword evidence="1" id="KW-0479">Metal-binding</keyword>
<proteinExistence type="predicted"/>
<dbReference type="PROSITE" id="PS51800">
    <property type="entry name" value="ZF_CHHC_U11_48K"/>
    <property type="match status" value="2"/>
</dbReference>
<evidence type="ECO:0000256" key="2">
    <source>
        <dbReference type="ARBA" id="ARBA00022771"/>
    </source>
</evidence>
<feature type="compositionally biased region" description="Basic residues" evidence="4">
    <location>
        <begin position="362"/>
        <end position="391"/>
    </location>
</feature>
<dbReference type="SUPFAM" id="SSF57667">
    <property type="entry name" value="beta-beta-alpha zinc fingers"/>
    <property type="match status" value="1"/>
</dbReference>
<dbReference type="InParanoid" id="A0A6P8HTB4"/>
<feature type="region of interest" description="Disordered" evidence="4">
    <location>
        <begin position="75"/>
        <end position="125"/>
    </location>
</feature>
<reference evidence="7" key="1">
    <citation type="submission" date="2025-08" db="UniProtKB">
        <authorList>
            <consortium name="RefSeq"/>
        </authorList>
    </citation>
    <scope>IDENTIFICATION</scope>
    <source>
        <tissue evidence="7">Tentacle</tissue>
    </source>
</reference>
<feature type="domain" description="CHHC U11-48K-type" evidence="5">
    <location>
        <begin position="48"/>
        <end position="75"/>
    </location>
</feature>
<evidence type="ECO:0000313" key="7">
    <source>
        <dbReference type="RefSeq" id="XP_031555920.1"/>
    </source>
</evidence>
<evidence type="ECO:0000256" key="4">
    <source>
        <dbReference type="SAM" id="MobiDB-lite"/>
    </source>
</evidence>
<dbReference type="GO" id="GO:0008270">
    <property type="term" value="F:zinc ion binding"/>
    <property type="evidence" value="ECO:0007669"/>
    <property type="project" value="UniProtKB-KW"/>
</dbReference>